<dbReference type="Gene3D" id="3.30.70.20">
    <property type="match status" value="1"/>
</dbReference>
<dbReference type="GO" id="GO:0052592">
    <property type="term" value="F:oxidoreductase activity, acting on CH or CH2 groups, with an iron-sulfur protein as acceptor"/>
    <property type="evidence" value="ECO:0007669"/>
    <property type="project" value="TreeGrafter"/>
</dbReference>
<protein>
    <submittedName>
        <fullName evidence="7">4Fe-4S dicluster domain-containing protein</fullName>
    </submittedName>
</protein>
<name>A0A7V6A5E8_9BACT</name>
<dbReference type="InterPro" id="IPR007525">
    <property type="entry name" value="FrhB_FdhB_C"/>
</dbReference>
<dbReference type="Pfam" id="PF04432">
    <property type="entry name" value="FrhB_FdhB_C"/>
    <property type="match status" value="1"/>
</dbReference>
<accession>A0A7V6A5E8</accession>
<dbReference type="GO" id="GO:0046872">
    <property type="term" value="F:metal ion binding"/>
    <property type="evidence" value="ECO:0007669"/>
    <property type="project" value="UniProtKB-KW"/>
</dbReference>
<evidence type="ECO:0000256" key="5">
    <source>
        <dbReference type="ARBA" id="ARBA00023014"/>
    </source>
</evidence>
<comment type="caution">
    <text evidence="7">The sequence shown here is derived from an EMBL/GenBank/DDBJ whole genome shotgun (WGS) entry which is preliminary data.</text>
</comment>
<proteinExistence type="predicted"/>
<evidence type="ECO:0000256" key="1">
    <source>
        <dbReference type="ARBA" id="ARBA00001974"/>
    </source>
</evidence>
<sequence>MKTFFNLIQEVQKPGLCHHCGGCVTFCTAINYGALELGEDGRPRYKDIEKCIECGLCYSICPEVGELNEETRRRAAWSAPMGRILETSVARAADPEVRAVATDGGVVTALLLHLFDLGRIDGAIVTRQTGPFQRQPWLATTREEILEAAGFHFDTSAGMSLFSEVYSTYSPSIVELEDVSRKHLNRVAFVGTPCQINALRRMEVLDIVPAGTIKFHLGLFCTGNFHFGPEQRRRLEEIGTFTWDEVRKVNIKEELMIHLHNGDIRCIPLDRLDFMKRYACRYCDDYAAEFADLSFGGIGAPEGWTTVIARSPLGRAVLADARGKGLEPFSHKDNPRLADLVLATVMTWSEKKKHYARHMHRELEKSVQVKG</sequence>
<dbReference type="InterPro" id="IPR007516">
    <property type="entry name" value="Co_F420_Hydgase/DH_bsu_N"/>
</dbReference>
<evidence type="ECO:0000256" key="3">
    <source>
        <dbReference type="ARBA" id="ARBA00023002"/>
    </source>
</evidence>
<dbReference type="Pfam" id="PF04422">
    <property type="entry name" value="FrhB_FdhB_N"/>
    <property type="match status" value="1"/>
</dbReference>
<dbReference type="PROSITE" id="PS51379">
    <property type="entry name" value="4FE4S_FER_2"/>
    <property type="match status" value="1"/>
</dbReference>
<keyword evidence="3" id="KW-0560">Oxidoreductase</keyword>
<dbReference type="InterPro" id="IPR045220">
    <property type="entry name" value="FRHB/FDHB/HCAR-like"/>
</dbReference>
<dbReference type="PANTHER" id="PTHR31332:SF6">
    <property type="entry name" value="FORMATE DEHYDROGENASE SUBUNIT BETA"/>
    <property type="match status" value="1"/>
</dbReference>
<dbReference type="EMBL" id="DTGR01000189">
    <property type="protein sequence ID" value="HHS30450.1"/>
    <property type="molecule type" value="Genomic_DNA"/>
</dbReference>
<dbReference type="InterPro" id="IPR017896">
    <property type="entry name" value="4Fe4S_Fe-S-bd"/>
</dbReference>
<dbReference type="PANTHER" id="PTHR31332">
    <property type="entry name" value="7-HYDROXYMETHYL CHLOROPHYLL A REDUCTASE, CHLOROPLASTIC"/>
    <property type="match status" value="1"/>
</dbReference>
<dbReference type="AlphaFoldDB" id="A0A7V6A5E8"/>
<dbReference type="Pfam" id="PF13237">
    <property type="entry name" value="Fer4_10"/>
    <property type="match status" value="1"/>
</dbReference>
<comment type="cofactor">
    <cofactor evidence="1">
        <name>FAD</name>
        <dbReference type="ChEBI" id="CHEBI:57692"/>
    </cofactor>
</comment>
<gene>
    <name evidence="7" type="ORF">ENV52_12205</name>
</gene>
<keyword evidence="5" id="KW-0411">Iron-sulfur</keyword>
<keyword evidence="2" id="KW-0479">Metal-binding</keyword>
<dbReference type="SUPFAM" id="SSF54862">
    <property type="entry name" value="4Fe-4S ferredoxins"/>
    <property type="match status" value="1"/>
</dbReference>
<keyword evidence="4" id="KW-0408">Iron</keyword>
<dbReference type="GO" id="GO:0051536">
    <property type="term" value="F:iron-sulfur cluster binding"/>
    <property type="evidence" value="ECO:0007669"/>
    <property type="project" value="UniProtKB-KW"/>
</dbReference>
<evidence type="ECO:0000313" key="7">
    <source>
        <dbReference type="EMBL" id="HHS30450.1"/>
    </source>
</evidence>
<evidence type="ECO:0000259" key="6">
    <source>
        <dbReference type="PROSITE" id="PS51379"/>
    </source>
</evidence>
<dbReference type="PROSITE" id="PS00198">
    <property type="entry name" value="4FE4S_FER_1"/>
    <property type="match status" value="1"/>
</dbReference>
<organism evidence="7">
    <name type="scientific">Desulfobacca acetoxidans</name>
    <dbReference type="NCBI Taxonomy" id="60893"/>
    <lineage>
        <taxon>Bacteria</taxon>
        <taxon>Pseudomonadati</taxon>
        <taxon>Thermodesulfobacteriota</taxon>
        <taxon>Desulfobaccia</taxon>
        <taxon>Desulfobaccales</taxon>
        <taxon>Desulfobaccaceae</taxon>
        <taxon>Desulfobacca</taxon>
    </lineage>
</organism>
<reference evidence="7" key="1">
    <citation type="journal article" date="2020" name="mSystems">
        <title>Genome- and Community-Level Interaction Insights into Carbon Utilization and Element Cycling Functions of Hydrothermarchaeota in Hydrothermal Sediment.</title>
        <authorList>
            <person name="Zhou Z."/>
            <person name="Liu Y."/>
            <person name="Xu W."/>
            <person name="Pan J."/>
            <person name="Luo Z.H."/>
            <person name="Li M."/>
        </authorList>
    </citation>
    <scope>NUCLEOTIDE SEQUENCE [LARGE SCALE GENOMIC DNA]</scope>
    <source>
        <strain evidence="7">SpSt-767</strain>
    </source>
</reference>
<feature type="domain" description="4Fe-4S ferredoxin-type" evidence="6">
    <location>
        <begin position="41"/>
        <end position="72"/>
    </location>
</feature>
<dbReference type="InterPro" id="IPR017900">
    <property type="entry name" value="4Fe4S_Fe_S_CS"/>
</dbReference>
<evidence type="ECO:0000256" key="4">
    <source>
        <dbReference type="ARBA" id="ARBA00023004"/>
    </source>
</evidence>
<evidence type="ECO:0000256" key="2">
    <source>
        <dbReference type="ARBA" id="ARBA00022723"/>
    </source>
</evidence>